<dbReference type="InterPro" id="IPR052919">
    <property type="entry name" value="TA_system_RNase"/>
</dbReference>
<proteinExistence type="predicted"/>
<protein>
    <submittedName>
        <fullName evidence="2">Type II toxin-antitoxin system VapC family toxin</fullName>
    </submittedName>
</protein>
<evidence type="ECO:0000313" key="2">
    <source>
        <dbReference type="EMBL" id="WHP06138.1"/>
    </source>
</evidence>
<dbReference type="InterPro" id="IPR002716">
    <property type="entry name" value="PIN_dom"/>
</dbReference>
<organism evidence="2 3">
    <name type="scientific">Acinetobacter corruptisaponis</name>
    <dbReference type="NCBI Taxonomy" id="3045147"/>
    <lineage>
        <taxon>Bacteria</taxon>
        <taxon>Pseudomonadati</taxon>
        <taxon>Pseudomonadota</taxon>
        <taxon>Gammaproteobacteria</taxon>
        <taxon>Moraxellales</taxon>
        <taxon>Moraxellaceae</taxon>
        <taxon>Acinetobacter</taxon>
    </lineage>
</organism>
<dbReference type="PANTHER" id="PTHR36173">
    <property type="entry name" value="RIBONUCLEASE VAPC16-RELATED"/>
    <property type="match status" value="1"/>
</dbReference>
<dbReference type="InterPro" id="IPR029060">
    <property type="entry name" value="PIN-like_dom_sf"/>
</dbReference>
<feature type="domain" description="PIN" evidence="1">
    <location>
        <begin position="4"/>
        <end position="123"/>
    </location>
</feature>
<dbReference type="Gene3D" id="3.40.50.1010">
    <property type="entry name" value="5'-nuclease"/>
    <property type="match status" value="1"/>
</dbReference>
<keyword evidence="3" id="KW-1185">Reference proteome</keyword>
<dbReference type="RefSeq" id="WP_283267697.1">
    <property type="nucleotide sequence ID" value="NZ_CP125669.1"/>
</dbReference>
<name>A0ABY8S4W5_9GAMM</name>
<dbReference type="Pfam" id="PF01850">
    <property type="entry name" value="PIN"/>
    <property type="match status" value="1"/>
</dbReference>
<dbReference type="Proteomes" id="UP001229836">
    <property type="component" value="Chromosome"/>
</dbReference>
<dbReference type="InterPro" id="IPR041705">
    <property type="entry name" value="PIN_Sll0205"/>
</dbReference>
<accession>A0ABY8S4W5</accession>
<evidence type="ECO:0000313" key="3">
    <source>
        <dbReference type="Proteomes" id="UP001229836"/>
    </source>
</evidence>
<dbReference type="SUPFAM" id="SSF88723">
    <property type="entry name" value="PIN domain-like"/>
    <property type="match status" value="1"/>
</dbReference>
<dbReference type="EMBL" id="CP125669">
    <property type="protein sequence ID" value="WHP06138.1"/>
    <property type="molecule type" value="Genomic_DNA"/>
</dbReference>
<evidence type="ECO:0000259" key="1">
    <source>
        <dbReference type="Pfam" id="PF01850"/>
    </source>
</evidence>
<dbReference type="PANTHER" id="PTHR36173:SF2">
    <property type="entry name" value="RIBONUCLEASE VAPC16"/>
    <property type="match status" value="1"/>
</dbReference>
<dbReference type="CDD" id="cd09872">
    <property type="entry name" value="PIN_Sll0205-like"/>
    <property type="match status" value="1"/>
</dbReference>
<reference evidence="2 3" key="1">
    <citation type="submission" date="2023-05" db="EMBL/GenBank/DDBJ databases">
        <title>The complete genome of Acinetobacter sp. nov KCTC 92772.</title>
        <authorList>
            <person name="Zhou G."/>
        </authorList>
    </citation>
    <scope>NUCLEOTIDE SEQUENCE [LARGE SCALE GENOMIC DNA]</scope>
    <source>
        <strain evidence="2 3">KCTC 92772</strain>
    </source>
</reference>
<sequence length="128" mass="15167">MKLLLDTHTFLWWDSQPEQLSTTILELCQNPKNSLFLSVVSLWEMQIKSQLNKLELRLPLQQLFQEQYLQNRIMPLNVLPHHIFAVVTLAQAHKDPFDRLLIAQAKTEKMILLSKDHVFKDYDVDVIW</sequence>
<gene>
    <name evidence="2" type="ORF">QLH32_01270</name>
</gene>